<dbReference type="RefSeq" id="XP_007318721.1">
    <property type="nucleotide sequence ID" value="XM_007318659.1"/>
</dbReference>
<protein>
    <submittedName>
        <fullName evidence="1">Uncharacterized protein</fullName>
    </submittedName>
</protein>
<dbReference type="GeneID" id="18811430"/>
<dbReference type="EMBL" id="GL945434">
    <property type="protein sequence ID" value="EGO24702.1"/>
    <property type="molecule type" value="Genomic_DNA"/>
</dbReference>
<organism>
    <name type="scientific">Serpula lacrymans var. lacrymans (strain S7.9)</name>
    <name type="common">Dry rot fungus</name>
    <dbReference type="NCBI Taxonomy" id="578457"/>
    <lineage>
        <taxon>Eukaryota</taxon>
        <taxon>Fungi</taxon>
        <taxon>Dikarya</taxon>
        <taxon>Basidiomycota</taxon>
        <taxon>Agaricomycotina</taxon>
        <taxon>Agaricomycetes</taxon>
        <taxon>Agaricomycetidae</taxon>
        <taxon>Boletales</taxon>
        <taxon>Coniophorineae</taxon>
        <taxon>Serpulaceae</taxon>
        <taxon>Serpula</taxon>
    </lineage>
</organism>
<proteinExistence type="predicted"/>
<feature type="non-terminal residue" evidence="1">
    <location>
        <position position="53"/>
    </location>
</feature>
<name>F8NXN0_SERL9</name>
<accession>F8NXN0</accession>
<dbReference type="AlphaFoldDB" id="F8NXN0"/>
<evidence type="ECO:0000313" key="1">
    <source>
        <dbReference type="EMBL" id="EGO24702.1"/>
    </source>
</evidence>
<dbReference type="HOGENOM" id="CLU_3074518_0_0_1"/>
<sequence>MPGDLWEVSRNGMHKTIVRPYVGACGKYCNLSQNKISRRHCDVLSGRQIGRYL</sequence>
<reference evidence="1" key="1">
    <citation type="submission" date="2011-04" db="EMBL/GenBank/DDBJ databases">
        <title>Evolution of plant cell wall degrading machinery underlies the functional diversity of forest fungi.</title>
        <authorList>
            <consortium name="US DOE Joint Genome Institute (JGI-PGF)"/>
            <person name="Eastwood D.C."/>
            <person name="Floudas D."/>
            <person name="Binder M."/>
            <person name="Majcherczyk A."/>
            <person name="Schneider P."/>
            <person name="Aerts A."/>
            <person name="Asiegbu F.O."/>
            <person name="Baker S.E."/>
            <person name="Barry K."/>
            <person name="Bendiksby M."/>
            <person name="Blumentritt M."/>
            <person name="Coutinho P.M."/>
            <person name="Cullen D."/>
            <person name="Cullen D."/>
            <person name="Gathman A."/>
            <person name="Goodell B."/>
            <person name="Henrissat B."/>
            <person name="Ihrmark K."/>
            <person name="Kauserud H."/>
            <person name="Kohler A."/>
            <person name="LaButti K."/>
            <person name="Lapidus A."/>
            <person name="Lavin J.L."/>
            <person name="Lee Y.-H."/>
            <person name="Lindquist E."/>
            <person name="Lilly W."/>
            <person name="Lucas S."/>
            <person name="Morin E."/>
            <person name="Murat C."/>
            <person name="Oguiza J.A."/>
            <person name="Park J."/>
            <person name="Pisabarro A.G."/>
            <person name="Riley R."/>
            <person name="Rosling A."/>
            <person name="Salamov A."/>
            <person name="Schmidt O."/>
            <person name="Schmutz J."/>
            <person name="Skrede I."/>
            <person name="Stenlid J."/>
            <person name="Wiebenga A."/>
            <person name="Xie X."/>
            <person name="Kues U."/>
            <person name="Hibbett D.S."/>
            <person name="Hoffmeister D."/>
            <person name="Hogberg N."/>
            <person name="Martin F."/>
            <person name="Grigoriev I.V."/>
            <person name="Watkinson S.C."/>
        </authorList>
    </citation>
    <scope>NUCLEOTIDE SEQUENCE</scope>
    <source>
        <strain evidence="1">S7.9</strain>
    </source>
</reference>
<dbReference type="Proteomes" id="UP000008064">
    <property type="component" value="Unassembled WGS sequence"/>
</dbReference>
<gene>
    <name evidence="1" type="ORF">SERLADRAFT_390353</name>
</gene>
<dbReference type="KEGG" id="sla:SERLADRAFT_390353"/>